<feature type="region of interest" description="Disordered" evidence="1">
    <location>
        <begin position="68"/>
        <end position="91"/>
    </location>
</feature>
<evidence type="ECO:0000313" key="3">
    <source>
        <dbReference type="Proteomes" id="UP000594263"/>
    </source>
</evidence>
<keyword evidence="3" id="KW-1185">Reference proteome</keyword>
<name>A0A7N0TBI9_KALFE</name>
<protein>
    <submittedName>
        <fullName evidence="2">Uncharacterized protein</fullName>
    </submittedName>
</protein>
<organism evidence="2 3">
    <name type="scientific">Kalanchoe fedtschenkoi</name>
    <name type="common">Lavender scallops</name>
    <name type="synonym">South American air plant</name>
    <dbReference type="NCBI Taxonomy" id="63787"/>
    <lineage>
        <taxon>Eukaryota</taxon>
        <taxon>Viridiplantae</taxon>
        <taxon>Streptophyta</taxon>
        <taxon>Embryophyta</taxon>
        <taxon>Tracheophyta</taxon>
        <taxon>Spermatophyta</taxon>
        <taxon>Magnoliopsida</taxon>
        <taxon>eudicotyledons</taxon>
        <taxon>Gunneridae</taxon>
        <taxon>Pentapetalae</taxon>
        <taxon>Saxifragales</taxon>
        <taxon>Crassulaceae</taxon>
        <taxon>Kalanchoe</taxon>
    </lineage>
</organism>
<dbReference type="Gramene" id="Kaladp0031s0001.1.v1.1">
    <property type="protein sequence ID" value="Kaladp0031s0001.1.v1.1.CDS.1"/>
    <property type="gene ID" value="Kaladp0031s0001.v1.1"/>
</dbReference>
<accession>A0A7N0TBI9</accession>
<dbReference type="EnsemblPlants" id="Kaladp0031s0001.1.v1.1">
    <property type="protein sequence ID" value="Kaladp0031s0001.1.v1.1.CDS.1"/>
    <property type="gene ID" value="Kaladp0031s0001.v1.1"/>
</dbReference>
<dbReference type="AlphaFoldDB" id="A0A7N0TBI9"/>
<reference evidence="2" key="1">
    <citation type="submission" date="2021-01" db="UniProtKB">
        <authorList>
            <consortium name="EnsemblPlants"/>
        </authorList>
    </citation>
    <scope>IDENTIFICATION</scope>
</reference>
<proteinExistence type="predicted"/>
<sequence length="91" mass="9659">MGIREEGDPNIIANDSVQFAVDSCGAVSHIRPSVSKPCVRDISKRTAGKKILEFSCIPQSDRGANSILGGKNTIKIPKQDPRISHGVSNGS</sequence>
<dbReference type="Proteomes" id="UP000594263">
    <property type="component" value="Unplaced"/>
</dbReference>
<evidence type="ECO:0000256" key="1">
    <source>
        <dbReference type="SAM" id="MobiDB-lite"/>
    </source>
</evidence>
<evidence type="ECO:0000313" key="2">
    <source>
        <dbReference type="EnsemblPlants" id="Kaladp0031s0001.1.v1.1.CDS.1"/>
    </source>
</evidence>